<keyword evidence="2" id="KW-1185">Reference proteome</keyword>
<dbReference type="EMBL" id="CM045867">
    <property type="protein sequence ID" value="KAI7958659.1"/>
    <property type="molecule type" value="Genomic_DNA"/>
</dbReference>
<evidence type="ECO:0000313" key="2">
    <source>
        <dbReference type="Proteomes" id="UP001060170"/>
    </source>
</evidence>
<reference evidence="2" key="2">
    <citation type="journal article" date="2018" name="Mol. Plant Microbe Interact.">
        <title>Genome sequence resources for the wheat stripe rust pathogen (Puccinia striiformis f. sp. tritici) and the barley stripe rust pathogen (Puccinia striiformis f. sp. hordei).</title>
        <authorList>
            <person name="Xia C."/>
            <person name="Wang M."/>
            <person name="Yin C."/>
            <person name="Cornejo O.E."/>
            <person name="Hulbert S.H."/>
            <person name="Chen X."/>
        </authorList>
    </citation>
    <scope>NUCLEOTIDE SEQUENCE [LARGE SCALE GENOMIC DNA]</scope>
    <source>
        <strain evidence="2">93-210</strain>
    </source>
</reference>
<protein>
    <submittedName>
        <fullName evidence="1">Uncharacterized protein</fullName>
    </submittedName>
</protein>
<dbReference type="Proteomes" id="UP001060170">
    <property type="component" value="Chromosome 3"/>
</dbReference>
<reference evidence="1 2" key="3">
    <citation type="journal article" date="2022" name="Microbiol. Spectr.">
        <title>Folding features and dynamics of 3D genome architecture in plant fungal pathogens.</title>
        <authorList>
            <person name="Xia C."/>
        </authorList>
    </citation>
    <scope>NUCLEOTIDE SEQUENCE [LARGE SCALE GENOMIC DNA]</scope>
    <source>
        <strain evidence="1 2">93-210</strain>
    </source>
</reference>
<reference evidence="2" key="1">
    <citation type="journal article" date="2018" name="BMC Genomics">
        <title>Genomic insights into host adaptation between the wheat stripe rust pathogen (Puccinia striiformis f. sp. tritici) and the barley stripe rust pathogen (Puccinia striiformis f. sp. hordei).</title>
        <authorList>
            <person name="Xia C."/>
            <person name="Wang M."/>
            <person name="Yin C."/>
            <person name="Cornejo O.E."/>
            <person name="Hulbert S.H."/>
            <person name="Chen X."/>
        </authorList>
    </citation>
    <scope>NUCLEOTIDE SEQUENCE [LARGE SCALE GENOMIC DNA]</scope>
    <source>
        <strain evidence="2">93-210</strain>
    </source>
</reference>
<evidence type="ECO:0000313" key="1">
    <source>
        <dbReference type="EMBL" id="KAI7958659.1"/>
    </source>
</evidence>
<proteinExistence type="predicted"/>
<accession>A0ACC0EQQ2</accession>
<name>A0ACC0EQQ2_9BASI</name>
<sequence length="135" mass="14951">MIASKLEFCLIPTVPHSPSAPPGFTKESQRQEIVRILPLKNSKEDLKRRKKLTDKFKPKGHCLSVDATKKSSLSLTGAAKNVKKGWKSVCATKGEGWLLSYQASTSTEKTPNNEHLEIGRASLSLDRSTKEDEDN</sequence>
<comment type="caution">
    <text evidence="1">The sequence shown here is derived from an EMBL/GenBank/DDBJ whole genome shotgun (WGS) entry which is preliminary data.</text>
</comment>
<organism evidence="1 2">
    <name type="scientific">Puccinia striiformis f. sp. tritici</name>
    <dbReference type="NCBI Taxonomy" id="168172"/>
    <lineage>
        <taxon>Eukaryota</taxon>
        <taxon>Fungi</taxon>
        <taxon>Dikarya</taxon>
        <taxon>Basidiomycota</taxon>
        <taxon>Pucciniomycotina</taxon>
        <taxon>Pucciniomycetes</taxon>
        <taxon>Pucciniales</taxon>
        <taxon>Pucciniaceae</taxon>
        <taxon>Puccinia</taxon>
    </lineage>
</organism>
<gene>
    <name evidence="1" type="ORF">MJO28_002450</name>
</gene>